<dbReference type="InterPro" id="IPR050336">
    <property type="entry name" value="Chromosome_partition/occlusion"/>
</dbReference>
<dbReference type="InterPro" id="IPR029063">
    <property type="entry name" value="SAM-dependent_MTases_sf"/>
</dbReference>
<dbReference type="Pfam" id="PF02195">
    <property type="entry name" value="ParB_N"/>
    <property type="match status" value="1"/>
</dbReference>
<evidence type="ECO:0000256" key="5">
    <source>
        <dbReference type="ARBA" id="ARBA00022691"/>
    </source>
</evidence>
<reference evidence="9" key="1">
    <citation type="journal article" date="2019" name="Int. J. Syst. Evol. Microbiol.">
        <title>The Global Catalogue of Microorganisms (GCM) 10K type strain sequencing project: providing services to taxonomists for standard genome sequencing and annotation.</title>
        <authorList>
            <consortium name="The Broad Institute Genomics Platform"/>
            <consortium name="The Broad Institute Genome Sequencing Center for Infectious Disease"/>
            <person name="Wu L."/>
            <person name="Ma J."/>
        </authorList>
    </citation>
    <scope>NUCLEOTIDE SEQUENCE [LARGE SCALE GENOMIC DNA]</scope>
    <source>
        <strain evidence="9">CGMCC 1.12989</strain>
    </source>
</reference>
<comment type="similarity">
    <text evidence="1">Belongs to the N(4)/N(6)-methyltransferase family.</text>
</comment>
<dbReference type="InterPro" id="IPR015840">
    <property type="entry name" value="DNA_MeTrfase_ParB"/>
</dbReference>
<dbReference type="PANTHER" id="PTHR33375:SF1">
    <property type="entry name" value="CHROMOSOME-PARTITIONING PROTEIN PARB-RELATED"/>
    <property type="match status" value="1"/>
</dbReference>
<gene>
    <name evidence="8" type="ORF">ACFO0A_00565</name>
</gene>
<keyword evidence="9" id="KW-1185">Reference proteome</keyword>
<organism evidence="8 9">
    <name type="scientific">Novosphingobium tardum</name>
    <dbReference type="NCBI Taxonomy" id="1538021"/>
    <lineage>
        <taxon>Bacteria</taxon>
        <taxon>Pseudomonadati</taxon>
        <taxon>Pseudomonadota</taxon>
        <taxon>Alphaproteobacteria</taxon>
        <taxon>Sphingomonadales</taxon>
        <taxon>Sphingomonadaceae</taxon>
        <taxon>Novosphingobium</taxon>
    </lineage>
</organism>
<dbReference type="EMBL" id="JBHSDR010000003">
    <property type="protein sequence ID" value="MFC4293543.1"/>
    <property type="molecule type" value="Genomic_DNA"/>
</dbReference>
<name>A0ABV8RKD1_9SPHN</name>
<evidence type="ECO:0000259" key="7">
    <source>
        <dbReference type="SMART" id="SM00470"/>
    </source>
</evidence>
<keyword evidence="5" id="KW-0949">S-adenosyl-L-methionine</keyword>
<dbReference type="SUPFAM" id="SSF110849">
    <property type="entry name" value="ParB/Sulfiredoxin"/>
    <property type="match status" value="1"/>
</dbReference>
<proteinExistence type="inferred from homology"/>
<feature type="domain" description="ParB-like N-terminal" evidence="7">
    <location>
        <begin position="8"/>
        <end position="94"/>
    </location>
</feature>
<sequence>MSTTYQVVERDIAPLRPYARNARTHSKKQIKQIARSIERFGFTNPVLVSDEGEIIAGHGRVEAAKLIGWKQVPTIALSHLSAAERRAYVLADNKLALNAGWDKEILAIELQALVDLEFDVELTGFSLAEIDLVLDEASEADPDKIEAPEDEVELATGLPVSRQGDLWLLGRHKLLCGDARSAIDFEALIGGERADLVFTDPPYNVKIDGNVCGLGSIKHREFAFASGEMSENQFTQFLRDTLGNAASVMRDGAIAFVCMDWRHMGELLSAGSAVFTELKNLVVWNKTNGGMGAFYRSKHELIFVFKQGTAEHTNSFGLGQTGRYRTNVWDYAGISSISGSRSEELAMHPTVKPVALIADAIRDCSRRGEVVLDCFGGSGSTLIAAEKTGRSARLIEYDPLYCDTIIRRWEKLTGKRATLAVTKDCFEDVAEQRLGLVIEGEAA</sequence>
<dbReference type="RefSeq" id="WP_379537037.1">
    <property type="nucleotide sequence ID" value="NZ_JBHSDR010000003.1"/>
</dbReference>
<comment type="caution">
    <text evidence="8">The sequence shown here is derived from an EMBL/GenBank/DDBJ whole genome shotgun (WGS) entry which is preliminary data.</text>
</comment>
<evidence type="ECO:0000313" key="9">
    <source>
        <dbReference type="Proteomes" id="UP001595828"/>
    </source>
</evidence>
<keyword evidence="4" id="KW-0808">Transferase</keyword>
<dbReference type="EC" id="2.1.1.72" evidence="2"/>
<dbReference type="PRINTS" id="PR00506">
    <property type="entry name" value="D21N6MTFRASE"/>
</dbReference>
<dbReference type="InterPro" id="IPR002941">
    <property type="entry name" value="DNA_methylase_N4/N6"/>
</dbReference>
<evidence type="ECO:0000256" key="1">
    <source>
        <dbReference type="ARBA" id="ARBA00006594"/>
    </source>
</evidence>
<comment type="catalytic activity">
    <reaction evidence="6">
        <text>a 2'-deoxyadenosine in DNA + S-adenosyl-L-methionine = an N(6)-methyl-2'-deoxyadenosine in DNA + S-adenosyl-L-homocysteine + H(+)</text>
        <dbReference type="Rhea" id="RHEA:15197"/>
        <dbReference type="Rhea" id="RHEA-COMP:12418"/>
        <dbReference type="Rhea" id="RHEA-COMP:12419"/>
        <dbReference type="ChEBI" id="CHEBI:15378"/>
        <dbReference type="ChEBI" id="CHEBI:57856"/>
        <dbReference type="ChEBI" id="CHEBI:59789"/>
        <dbReference type="ChEBI" id="CHEBI:90615"/>
        <dbReference type="ChEBI" id="CHEBI:90616"/>
        <dbReference type="EC" id="2.1.1.72"/>
    </reaction>
</comment>
<accession>A0ABV8RKD1</accession>
<dbReference type="SUPFAM" id="SSF53335">
    <property type="entry name" value="S-adenosyl-L-methionine-dependent methyltransferases"/>
    <property type="match status" value="1"/>
</dbReference>
<evidence type="ECO:0000256" key="2">
    <source>
        <dbReference type="ARBA" id="ARBA00011900"/>
    </source>
</evidence>
<dbReference type="InterPro" id="IPR002295">
    <property type="entry name" value="N4/N6-MTase_EcoPI_Mod-like"/>
</dbReference>
<dbReference type="InterPro" id="IPR036086">
    <property type="entry name" value="ParB/Sulfiredoxin_sf"/>
</dbReference>
<dbReference type="Pfam" id="PF01555">
    <property type="entry name" value="N6_N4_Mtase"/>
    <property type="match status" value="1"/>
</dbReference>
<keyword evidence="3" id="KW-0489">Methyltransferase</keyword>
<dbReference type="Gene3D" id="3.40.50.150">
    <property type="entry name" value="Vaccinia Virus protein VP39"/>
    <property type="match status" value="1"/>
</dbReference>
<dbReference type="PROSITE" id="PS00092">
    <property type="entry name" value="N6_MTASE"/>
    <property type="match status" value="1"/>
</dbReference>
<protein>
    <recommendedName>
        <fullName evidence="2">site-specific DNA-methyltransferase (adenine-specific)</fullName>
        <ecNumber evidence="2">2.1.1.72</ecNumber>
    </recommendedName>
</protein>
<evidence type="ECO:0000256" key="3">
    <source>
        <dbReference type="ARBA" id="ARBA00022603"/>
    </source>
</evidence>
<dbReference type="PANTHER" id="PTHR33375">
    <property type="entry name" value="CHROMOSOME-PARTITIONING PROTEIN PARB-RELATED"/>
    <property type="match status" value="1"/>
</dbReference>
<dbReference type="InterPro" id="IPR002052">
    <property type="entry name" value="DNA_methylase_N6_adenine_CS"/>
</dbReference>
<dbReference type="CDD" id="cd16403">
    <property type="entry name" value="ParB_N_like_MT"/>
    <property type="match status" value="1"/>
</dbReference>
<dbReference type="PIRSF" id="PIRSF036758">
    <property type="entry name" value="Aden_M_ParB"/>
    <property type="match status" value="1"/>
</dbReference>
<dbReference type="SMART" id="SM00470">
    <property type="entry name" value="ParB"/>
    <property type="match status" value="1"/>
</dbReference>
<dbReference type="InterPro" id="IPR003115">
    <property type="entry name" value="ParB_N"/>
</dbReference>
<dbReference type="Gene3D" id="3.90.1530.10">
    <property type="entry name" value="Conserved hypothetical protein from pyrococcus furiosus pfu- 392566-001, ParB domain"/>
    <property type="match status" value="1"/>
</dbReference>
<evidence type="ECO:0000256" key="6">
    <source>
        <dbReference type="ARBA" id="ARBA00047942"/>
    </source>
</evidence>
<evidence type="ECO:0000313" key="8">
    <source>
        <dbReference type="EMBL" id="MFC4293543.1"/>
    </source>
</evidence>
<dbReference type="Proteomes" id="UP001595828">
    <property type="component" value="Unassembled WGS sequence"/>
</dbReference>
<evidence type="ECO:0000256" key="4">
    <source>
        <dbReference type="ARBA" id="ARBA00022679"/>
    </source>
</evidence>